<dbReference type="KEGG" id="phr:C6569_02615"/>
<proteinExistence type="predicted"/>
<gene>
    <name evidence="1" type="ORF">C6569_02615</name>
</gene>
<dbReference type="EMBL" id="CP027668">
    <property type="protein sequence ID" value="AVO44044.1"/>
    <property type="molecule type" value="Genomic_DNA"/>
</dbReference>
<accession>A0A2S0N7A7</accession>
<sequence length="123" mass="13399">MQTARVCPPNPVLFLEDAAGGEPPIFQPDDFARQACATATTISFLLSGDPEFETEVVIGSRAEVDPGREPKFVKEIPTPSRLIRVVEVDDTEVFAVAVPDATTRVSLWFSRPVWSDKVIIGLG</sequence>
<name>A0A2S0N7A7_9HYPH</name>
<protein>
    <submittedName>
        <fullName evidence="1">Uncharacterized protein</fullName>
    </submittedName>
</protein>
<evidence type="ECO:0000313" key="2">
    <source>
        <dbReference type="Proteomes" id="UP000237889"/>
    </source>
</evidence>
<dbReference type="OrthoDB" id="8449815at2"/>
<dbReference type="Proteomes" id="UP000237889">
    <property type="component" value="Chromosome"/>
</dbReference>
<reference evidence="1 2" key="1">
    <citation type="submission" date="2018-03" db="EMBL/GenBank/DDBJ databases">
        <title>Genome sequencing of Phreatobacter sp.</title>
        <authorList>
            <person name="Kim S.-J."/>
            <person name="Heo J."/>
            <person name="Kwon S.-W."/>
        </authorList>
    </citation>
    <scope>NUCLEOTIDE SEQUENCE [LARGE SCALE GENOMIC DNA]</scope>
    <source>
        <strain evidence="1 2">S-12</strain>
    </source>
</reference>
<dbReference type="RefSeq" id="WP_106747374.1">
    <property type="nucleotide sequence ID" value="NZ_CP027668.1"/>
</dbReference>
<dbReference type="AlphaFoldDB" id="A0A2S0N7A7"/>
<evidence type="ECO:0000313" key="1">
    <source>
        <dbReference type="EMBL" id="AVO44044.1"/>
    </source>
</evidence>
<keyword evidence="2" id="KW-1185">Reference proteome</keyword>
<organism evidence="1 2">
    <name type="scientific">Phreatobacter cathodiphilus</name>
    <dbReference type="NCBI Taxonomy" id="1868589"/>
    <lineage>
        <taxon>Bacteria</taxon>
        <taxon>Pseudomonadati</taxon>
        <taxon>Pseudomonadota</taxon>
        <taxon>Alphaproteobacteria</taxon>
        <taxon>Hyphomicrobiales</taxon>
        <taxon>Phreatobacteraceae</taxon>
        <taxon>Phreatobacter</taxon>
    </lineage>
</organism>